<evidence type="ECO:0008006" key="3">
    <source>
        <dbReference type="Google" id="ProtNLM"/>
    </source>
</evidence>
<proteinExistence type="predicted"/>
<dbReference type="Proteomes" id="UP000295055">
    <property type="component" value="Unassembled WGS sequence"/>
</dbReference>
<dbReference type="InterPro" id="IPR047666">
    <property type="entry name" value="ANR_neg_reg"/>
</dbReference>
<dbReference type="NCBIfam" id="NF033650">
    <property type="entry name" value="ANR_neg_reg"/>
    <property type="match status" value="1"/>
</dbReference>
<dbReference type="EMBL" id="SMAS01000001">
    <property type="protein sequence ID" value="TCT38750.1"/>
    <property type="molecule type" value="Genomic_DNA"/>
</dbReference>
<evidence type="ECO:0000313" key="2">
    <source>
        <dbReference type="Proteomes" id="UP000295055"/>
    </source>
</evidence>
<reference evidence="1 2" key="1">
    <citation type="submission" date="2019-03" db="EMBL/GenBank/DDBJ databases">
        <title>Genomic analyses of the natural microbiome of Caenorhabditis elegans.</title>
        <authorList>
            <person name="Samuel B."/>
        </authorList>
    </citation>
    <scope>NUCLEOTIDE SEQUENCE [LARGE SCALE GENOMIC DNA]</scope>
    <source>
        <strain evidence="1 2">JUb102</strain>
    </source>
</reference>
<name>A0A4R3NZW8_9GAMM</name>
<sequence>MKLTYLNIANQAAEAEREGDYSKAAQLWGQAKNLTKSDAVRKWAEYRFEHNTLRHSLSARETELAEQARKAREKYKLKKEAELLEANINKTSEVDCE</sequence>
<dbReference type="OrthoDB" id="6445597at2"/>
<protein>
    <recommendedName>
        <fullName evidence="3">ANR family transcriptional regulator</fullName>
    </recommendedName>
</protein>
<organism evidence="1 2">
    <name type="scientific">Providencia alcalifaciens</name>
    <dbReference type="NCBI Taxonomy" id="126385"/>
    <lineage>
        <taxon>Bacteria</taxon>
        <taxon>Pseudomonadati</taxon>
        <taxon>Pseudomonadota</taxon>
        <taxon>Gammaproteobacteria</taxon>
        <taxon>Enterobacterales</taxon>
        <taxon>Morganellaceae</taxon>
        <taxon>Providencia</taxon>
    </lineage>
</organism>
<dbReference type="AlphaFoldDB" id="A0A4R3NZW8"/>
<evidence type="ECO:0000313" key="1">
    <source>
        <dbReference type="EMBL" id="TCT38750.1"/>
    </source>
</evidence>
<comment type="caution">
    <text evidence="1">The sequence shown here is derived from an EMBL/GenBank/DDBJ whole genome shotgun (WGS) entry which is preliminary data.</text>
</comment>
<accession>A0A4R3NZW8</accession>
<gene>
    <name evidence="1" type="ORF">EC835_101774</name>
</gene>
<dbReference type="RefSeq" id="WP_132495040.1">
    <property type="nucleotide sequence ID" value="NZ_SMAS01000001.1"/>
</dbReference>